<evidence type="ECO:0000256" key="1">
    <source>
        <dbReference type="SAM" id="SignalP"/>
    </source>
</evidence>
<accession>A0A016T680</accession>
<keyword evidence="3" id="KW-1185">Reference proteome</keyword>
<dbReference type="EMBL" id="JARK01001470">
    <property type="protein sequence ID" value="EYB98094.1"/>
    <property type="molecule type" value="Genomic_DNA"/>
</dbReference>
<evidence type="ECO:0008006" key="4">
    <source>
        <dbReference type="Google" id="ProtNLM"/>
    </source>
</evidence>
<keyword evidence="1" id="KW-0732">Signal</keyword>
<name>A0A016T680_9BILA</name>
<dbReference type="Proteomes" id="UP000024635">
    <property type="component" value="Unassembled WGS sequence"/>
</dbReference>
<sequence>MRMSIVWIIESSMILHILVAQMNKKCKQQCNKQNAMLLPSSIVHGGNQFLKLVDDGKWNHDNSRFVDLTKLYKSAVRTTIN</sequence>
<protein>
    <recommendedName>
        <fullName evidence="4">Secreted protein</fullName>
    </recommendedName>
</protein>
<feature type="signal peptide" evidence="1">
    <location>
        <begin position="1"/>
        <end position="20"/>
    </location>
</feature>
<reference evidence="3" key="1">
    <citation type="journal article" date="2015" name="Nat. Genet.">
        <title>The genome and transcriptome of the zoonotic hookworm Ancylostoma ceylanicum identify infection-specific gene families.</title>
        <authorList>
            <person name="Schwarz E.M."/>
            <person name="Hu Y."/>
            <person name="Antoshechkin I."/>
            <person name="Miller M.M."/>
            <person name="Sternberg P.W."/>
            <person name="Aroian R.V."/>
        </authorList>
    </citation>
    <scope>NUCLEOTIDE SEQUENCE</scope>
    <source>
        <strain evidence="3">HY135</strain>
    </source>
</reference>
<comment type="caution">
    <text evidence="2">The sequence shown here is derived from an EMBL/GenBank/DDBJ whole genome shotgun (WGS) entry which is preliminary data.</text>
</comment>
<gene>
    <name evidence="2" type="primary">Acey_s0134.g1849</name>
    <name evidence="2" type="ORF">Y032_0134g1849</name>
</gene>
<organism evidence="2 3">
    <name type="scientific">Ancylostoma ceylanicum</name>
    <dbReference type="NCBI Taxonomy" id="53326"/>
    <lineage>
        <taxon>Eukaryota</taxon>
        <taxon>Metazoa</taxon>
        <taxon>Ecdysozoa</taxon>
        <taxon>Nematoda</taxon>
        <taxon>Chromadorea</taxon>
        <taxon>Rhabditida</taxon>
        <taxon>Rhabditina</taxon>
        <taxon>Rhabditomorpha</taxon>
        <taxon>Strongyloidea</taxon>
        <taxon>Ancylostomatidae</taxon>
        <taxon>Ancylostomatinae</taxon>
        <taxon>Ancylostoma</taxon>
    </lineage>
</organism>
<proteinExistence type="predicted"/>
<evidence type="ECO:0000313" key="2">
    <source>
        <dbReference type="EMBL" id="EYB98094.1"/>
    </source>
</evidence>
<dbReference type="AlphaFoldDB" id="A0A016T680"/>
<evidence type="ECO:0000313" key="3">
    <source>
        <dbReference type="Proteomes" id="UP000024635"/>
    </source>
</evidence>
<feature type="chain" id="PRO_5001487139" description="Secreted protein" evidence="1">
    <location>
        <begin position="21"/>
        <end position="81"/>
    </location>
</feature>